<dbReference type="EMBL" id="LLXL01002902">
    <property type="protein sequence ID" value="PKK59743.1"/>
    <property type="molecule type" value="Genomic_DNA"/>
</dbReference>
<dbReference type="PROSITE" id="PS50102">
    <property type="entry name" value="RRM"/>
    <property type="match status" value="1"/>
</dbReference>
<reference evidence="4 5" key="2">
    <citation type="submission" date="2017-10" db="EMBL/GenBank/DDBJ databases">
        <title>Extensive intraspecific genome diversity in a model arbuscular mycorrhizal fungus.</title>
        <authorList>
            <person name="Chen E.C.H."/>
            <person name="Morin E."/>
            <person name="Baudet D."/>
            <person name="Noel J."/>
            <person name="Ndikumana S."/>
            <person name="Charron P."/>
            <person name="St-Onge C."/>
            <person name="Giorgi J."/>
            <person name="Grigoriev I.V."/>
            <person name="Roux C."/>
            <person name="Martin F.M."/>
            <person name="Corradi N."/>
        </authorList>
    </citation>
    <scope>NUCLEOTIDE SEQUENCE [LARGE SCALE GENOMIC DNA]</scope>
    <source>
        <strain evidence="4 5">C2</strain>
    </source>
</reference>
<gene>
    <name evidence="4" type="ORF">RhiirC2_794393</name>
</gene>
<dbReference type="GO" id="GO:0003723">
    <property type="term" value="F:RNA binding"/>
    <property type="evidence" value="ECO:0007669"/>
    <property type="project" value="UniProtKB-UniRule"/>
</dbReference>
<accession>A0A2N1MDP3</accession>
<keyword evidence="1" id="KW-0694">RNA-binding</keyword>
<name>A0A2N1MDP3_9GLOM</name>
<protein>
    <recommendedName>
        <fullName evidence="3">RRM domain-containing protein</fullName>
    </recommendedName>
</protein>
<evidence type="ECO:0000259" key="3">
    <source>
        <dbReference type="PROSITE" id="PS50102"/>
    </source>
</evidence>
<evidence type="ECO:0000313" key="4">
    <source>
        <dbReference type="EMBL" id="PKK59743.1"/>
    </source>
</evidence>
<reference evidence="4 5" key="1">
    <citation type="submission" date="2016-04" db="EMBL/GenBank/DDBJ databases">
        <title>Genome analyses suggest a sexual origin of heterokaryosis in a supposedly ancient asexual fungus.</title>
        <authorList>
            <person name="Ropars J."/>
            <person name="Sedzielewska K."/>
            <person name="Noel J."/>
            <person name="Charron P."/>
            <person name="Farinelli L."/>
            <person name="Marton T."/>
            <person name="Kruger M."/>
            <person name="Pelin A."/>
            <person name="Brachmann A."/>
            <person name="Corradi N."/>
        </authorList>
    </citation>
    <scope>NUCLEOTIDE SEQUENCE [LARGE SCALE GENOMIC DNA]</scope>
    <source>
        <strain evidence="4 5">C2</strain>
    </source>
</reference>
<evidence type="ECO:0000313" key="5">
    <source>
        <dbReference type="Proteomes" id="UP000233469"/>
    </source>
</evidence>
<feature type="domain" description="RRM" evidence="3">
    <location>
        <begin position="100"/>
        <end position="170"/>
    </location>
</feature>
<feature type="compositionally biased region" description="Polar residues" evidence="2">
    <location>
        <begin position="186"/>
        <end position="199"/>
    </location>
</feature>
<dbReference type="InterPro" id="IPR000504">
    <property type="entry name" value="RRM_dom"/>
</dbReference>
<dbReference type="Proteomes" id="UP000233469">
    <property type="component" value="Unassembled WGS sequence"/>
</dbReference>
<dbReference type="VEuPathDB" id="FungiDB:RhiirA1_477735"/>
<dbReference type="VEuPathDB" id="FungiDB:RhiirFUN_026105"/>
<evidence type="ECO:0000256" key="1">
    <source>
        <dbReference type="PROSITE-ProRule" id="PRU00176"/>
    </source>
</evidence>
<feature type="region of interest" description="Disordered" evidence="2">
    <location>
        <begin position="175"/>
        <end position="199"/>
    </location>
</feature>
<dbReference type="VEuPathDB" id="FungiDB:FUN_017547"/>
<comment type="caution">
    <text evidence="4">The sequence shown here is derived from an EMBL/GenBank/DDBJ whole genome shotgun (WGS) entry which is preliminary data.</text>
</comment>
<organism evidence="4 5">
    <name type="scientific">Rhizophagus irregularis</name>
    <dbReference type="NCBI Taxonomy" id="588596"/>
    <lineage>
        <taxon>Eukaryota</taxon>
        <taxon>Fungi</taxon>
        <taxon>Fungi incertae sedis</taxon>
        <taxon>Mucoromycota</taxon>
        <taxon>Glomeromycotina</taxon>
        <taxon>Glomeromycetes</taxon>
        <taxon>Glomerales</taxon>
        <taxon>Glomeraceae</taxon>
        <taxon>Rhizophagus</taxon>
    </lineage>
</organism>
<proteinExistence type="predicted"/>
<sequence>MRYMEDNFADTSREITFMDEEIYEYIRDVGYVEQLKVKRCYKYNTIKANIRFTKDYEQIILRGGSNIIVVRNGRQYFCRMFDSKLTPREISEKFRWQAIKKIMIGNEVKDETIIKENIKKYSGHFGKIIRINKIKYILIYFNNENDIMKAVTIQRYNMLGKSLQVKTQDDLIDKDGSFKKQRTHKTTPNNNSNHLSEDE</sequence>
<evidence type="ECO:0000256" key="2">
    <source>
        <dbReference type="SAM" id="MobiDB-lite"/>
    </source>
</evidence>
<dbReference type="AlphaFoldDB" id="A0A2N1MDP3"/>